<proteinExistence type="predicted"/>
<sequence length="39" mass="4835">MKIYWDLPSTLKEVICHYFHRYQSKRILMQLLTLSLMSF</sequence>
<organism evidence="1 2">
    <name type="scientific">Streptococcus pyogenes</name>
    <dbReference type="NCBI Taxonomy" id="1314"/>
    <lineage>
        <taxon>Bacteria</taxon>
        <taxon>Bacillati</taxon>
        <taxon>Bacillota</taxon>
        <taxon>Bacilli</taxon>
        <taxon>Lactobacillales</taxon>
        <taxon>Streptococcaceae</taxon>
        <taxon>Streptococcus</taxon>
    </lineage>
</organism>
<comment type="caution">
    <text evidence="1">The sequence shown here is derived from an EMBL/GenBank/DDBJ whole genome shotgun (WGS) entry which is preliminary data.</text>
</comment>
<dbReference type="Proteomes" id="UP000353394">
    <property type="component" value="Unassembled WGS sequence"/>
</dbReference>
<protein>
    <submittedName>
        <fullName evidence="1">Uncharacterized protein</fullName>
    </submittedName>
</protein>
<dbReference type="EMBL" id="CAAIJW010000006">
    <property type="protein sequence ID" value="VHD09498.1"/>
    <property type="molecule type" value="Genomic_DNA"/>
</dbReference>
<name>A0A663BYI4_STRPY</name>
<evidence type="ECO:0000313" key="1">
    <source>
        <dbReference type="EMBL" id="VHD09498.1"/>
    </source>
</evidence>
<accession>A0A663BYI4</accession>
<evidence type="ECO:0000313" key="2">
    <source>
        <dbReference type="Proteomes" id="UP000353394"/>
    </source>
</evidence>
<gene>
    <name evidence="1" type="ORF">SAMEA1711581_01030</name>
</gene>
<dbReference type="AlphaFoldDB" id="A0A663BYI4"/>
<reference evidence="1 2" key="1">
    <citation type="submission" date="2019-04" db="EMBL/GenBank/DDBJ databases">
        <authorList>
            <consortium name="Pathogen Informatics"/>
        </authorList>
    </citation>
    <scope>NUCLEOTIDE SEQUENCE [LARGE SCALE GENOMIC DNA]</scope>
    <source>
        <strain evidence="1 2">K36395</strain>
    </source>
</reference>